<dbReference type="AlphaFoldDB" id="A0A938WTW3"/>
<evidence type="ECO:0000313" key="1">
    <source>
        <dbReference type="EMBL" id="MBM6673611.1"/>
    </source>
</evidence>
<protein>
    <submittedName>
        <fullName evidence="1">SIR2 family protein</fullName>
    </submittedName>
</protein>
<accession>A0A938WTW3</accession>
<keyword evidence="2" id="KW-1185">Reference proteome</keyword>
<sequence>MNEVRFWEINKTIAPSMRMKLNQIRAFLELRKASVMVGAGFSKNAEMGEDVHMKDWSELCEDFYTALYDSKPSDRDFRLKSALRLAQQIESTMGRTALDEIIKNSLPNDSISPGYLHELLVSLNWRDIFTTNYDSLLEEAAVKAYRHYNVVTSKDSLIYQPHPRIVKLHGSFPDNRPFIITEEDYRTYPERFPEFVNTIRQALIETQFCLIGFSGDDPNFLSWLGWFRDIMGNQMLPIYMIYVGSRPHDSEIKLLSYRKVEPIITNDISEDPVEAMDFILSYVGNKFKKSGNWSGKIRISLSNKDKFKESIDEMRKIRESYPGWIILPADKIENDFDGCRSDFAFMEKRFLELENSDKLDFLYEYTWRLQTSFMPSWLNTEWYVKALQEVMDCYDSTDTKYKKKADYLSVALLQIYRITGDERFKADLQLIRKRISPNNTSLHRKLNYEEALWLISHCEFANLEKVLDSWRVTPDDYRSILWKSKILIEIDKRDEAAKILEEALGNARRKLMSNSKSECQLSAITLISNCLACISLNNRQNRDVDERFCFKKYYELCLKEIKNEEKVGMTHTHGFNIGSHGTSWNSGSYGYIKKYVGAGRYYLLTEAYGQPIGSNSRTYNSNTNKLALPLVAEVGFNTALPYLVESNDENALKTAISRQEILDLSEETAIGIFDAWIKVLKPNMESEVKFQRNERENNVVLPLLVRLCVWLDFDRIVVLIKYIWNIYDSYHNNIRELLTTCYNSLPLDKAVELWWKVMEMPIVLDEREHDIIKPMVHIKKWRGNDSIVDIIVNGITNDSLPMRRAAIERLGEIHLILPKESQEKIDNAIFANFDTLHNTDLIPILGVDLKPNDNRVWKKRFILYLNELVIKFLDSDFKISGSSATVSAFENFMMIFINCYKHFTPEEINGIFQKILDFVNDNYTVLRETNDSDSLFGGLKRFLDMAMEHINIFISRVDVVFVQNELRNELLEKIKLLSGSYPLIRTVVRLSFIAKSGKTGELVKNNRQFIKKSLERDVLSSDYNRMKDAFFAVAECQRLANGKFSVQEIVKLPINHIRYRLDSETRSILLLLPMWITPNVVKKQNFEILLDTLSKLPQKINAAKNIAAELKADILYYGGQLAGQISKTEIADDYKVKCDESWQSFANSNDYPHDIRNGYFNGLW</sequence>
<dbReference type="Pfam" id="PF13289">
    <property type="entry name" value="SIR2_2"/>
    <property type="match status" value="1"/>
</dbReference>
<name>A0A938WTW3_9BACT</name>
<gene>
    <name evidence="1" type="ORF">H6A34_06960</name>
</gene>
<reference evidence="1" key="1">
    <citation type="submission" date="2020-08" db="EMBL/GenBank/DDBJ databases">
        <authorList>
            <person name="Cejkova D."/>
            <person name="Kubasova T."/>
            <person name="Jahodarova E."/>
            <person name="Rychlik I."/>
        </authorList>
    </citation>
    <scope>NUCLEOTIDE SEQUENCE</scope>
    <source>
        <strain evidence="1">An824</strain>
    </source>
</reference>
<dbReference type="Proteomes" id="UP000706891">
    <property type="component" value="Unassembled WGS sequence"/>
</dbReference>
<dbReference type="EMBL" id="JACJJG010000028">
    <property type="protein sequence ID" value="MBM6673611.1"/>
    <property type="molecule type" value="Genomic_DNA"/>
</dbReference>
<dbReference type="RefSeq" id="WP_205104411.1">
    <property type="nucleotide sequence ID" value="NZ_JACJJG010000028.1"/>
</dbReference>
<organism evidence="1 2">
    <name type="scientific">Marseilla massiliensis</name>
    <dbReference type="NCBI Taxonomy" id="1841864"/>
    <lineage>
        <taxon>Bacteria</taxon>
        <taxon>Pseudomonadati</taxon>
        <taxon>Bacteroidota</taxon>
        <taxon>Bacteroidia</taxon>
        <taxon>Bacteroidales</taxon>
        <taxon>Prevotellaceae</taxon>
        <taxon>Marseilla</taxon>
    </lineage>
</organism>
<comment type="caution">
    <text evidence="1">The sequence shown here is derived from an EMBL/GenBank/DDBJ whole genome shotgun (WGS) entry which is preliminary data.</text>
</comment>
<evidence type="ECO:0000313" key="2">
    <source>
        <dbReference type="Proteomes" id="UP000706891"/>
    </source>
</evidence>
<proteinExistence type="predicted"/>
<reference evidence="1" key="2">
    <citation type="journal article" date="2021" name="Sci. Rep.">
        <title>The distribution of antibiotic resistance genes in chicken gut microbiota commensals.</title>
        <authorList>
            <person name="Juricova H."/>
            <person name="Matiasovicova J."/>
            <person name="Kubasova T."/>
            <person name="Cejkova D."/>
            <person name="Rychlik I."/>
        </authorList>
    </citation>
    <scope>NUCLEOTIDE SEQUENCE</scope>
    <source>
        <strain evidence="1">An824</strain>
    </source>
</reference>